<dbReference type="InterPro" id="IPR011889">
    <property type="entry name" value="Liste_lipo_26"/>
</dbReference>
<gene>
    <name evidence="1" type="ORF">TeGR_g10049</name>
</gene>
<accession>A0ABQ6M9P7</accession>
<dbReference type="InterPro" id="IPR005046">
    <property type="entry name" value="DUF285"/>
</dbReference>
<evidence type="ECO:0000313" key="1">
    <source>
        <dbReference type="EMBL" id="GMI22258.1"/>
    </source>
</evidence>
<dbReference type="EMBL" id="BRYB01000078">
    <property type="protein sequence ID" value="GMI22258.1"/>
    <property type="molecule type" value="Genomic_DNA"/>
</dbReference>
<feature type="non-terminal residue" evidence="1">
    <location>
        <position position="200"/>
    </location>
</feature>
<comment type="caution">
    <text evidence="1">The sequence shown here is derived from an EMBL/GenBank/DDBJ whole genome shotgun (WGS) entry which is preliminary data.</text>
</comment>
<dbReference type="Proteomes" id="UP001165060">
    <property type="component" value="Unassembled WGS sequence"/>
</dbReference>
<proteinExistence type="predicted"/>
<keyword evidence="2" id="KW-1185">Reference proteome</keyword>
<name>A0ABQ6M9P7_9STRA</name>
<evidence type="ECO:0000313" key="2">
    <source>
        <dbReference type="Proteomes" id="UP001165060"/>
    </source>
</evidence>
<evidence type="ECO:0008006" key="3">
    <source>
        <dbReference type="Google" id="ProtNLM"/>
    </source>
</evidence>
<dbReference type="Pfam" id="PF03382">
    <property type="entry name" value="DUF285"/>
    <property type="match status" value="1"/>
</dbReference>
<organism evidence="1 2">
    <name type="scientific">Tetraparma gracilis</name>
    <dbReference type="NCBI Taxonomy" id="2962635"/>
    <lineage>
        <taxon>Eukaryota</taxon>
        <taxon>Sar</taxon>
        <taxon>Stramenopiles</taxon>
        <taxon>Ochrophyta</taxon>
        <taxon>Bolidophyceae</taxon>
        <taxon>Parmales</taxon>
        <taxon>Triparmaceae</taxon>
        <taxon>Tetraparma</taxon>
    </lineage>
</organism>
<reference evidence="1 2" key="1">
    <citation type="journal article" date="2023" name="Commun. Biol.">
        <title>Genome analysis of Parmales, the sister group of diatoms, reveals the evolutionary specialization of diatoms from phago-mixotrophs to photoautotrophs.</title>
        <authorList>
            <person name="Ban H."/>
            <person name="Sato S."/>
            <person name="Yoshikawa S."/>
            <person name="Yamada K."/>
            <person name="Nakamura Y."/>
            <person name="Ichinomiya M."/>
            <person name="Sato N."/>
            <person name="Blanc-Mathieu R."/>
            <person name="Endo H."/>
            <person name="Kuwata A."/>
            <person name="Ogata H."/>
        </authorList>
    </citation>
    <scope>NUCLEOTIDE SEQUENCE [LARGE SCALE GENOMIC DNA]</scope>
</reference>
<sequence length="200" mass="20863">MACGVTVAHACTTTNEINTDCADLTDATIGNAYDGAAGTAIGDWFANADTAAAEAKWGHIRDWYTGDVTTMYALFNDEDSFNEDIGGWVTSKVTTMEMMFGGASAFDQDISGWDTSKCTNMWGMFNGATAFDQDISPWCVALISSEPDFFGNAGTDPIWGTCDTPCTTGADGNECQNGGTAAGATPDDSTVLATCSCTCA</sequence>
<dbReference type="NCBIfam" id="TIGR02167">
    <property type="entry name" value="Liste_lipo_26"/>
    <property type="match status" value="1"/>
</dbReference>
<protein>
    <recommendedName>
        <fullName evidence="3">BspA family leucine-rich repeat surface protein</fullName>
    </recommendedName>
</protein>